<accession>A0A9P5ZJD4</accession>
<gene>
    <name evidence="2" type="ORF">BDN71DRAFT_1458524</name>
</gene>
<proteinExistence type="predicted"/>
<dbReference type="EMBL" id="MU154779">
    <property type="protein sequence ID" value="KAF9487424.1"/>
    <property type="molecule type" value="Genomic_DNA"/>
</dbReference>
<feature type="compositionally biased region" description="Pro residues" evidence="1">
    <location>
        <begin position="70"/>
        <end position="81"/>
    </location>
</feature>
<keyword evidence="3" id="KW-1185">Reference proteome</keyword>
<dbReference type="Proteomes" id="UP000807025">
    <property type="component" value="Unassembled WGS sequence"/>
</dbReference>
<feature type="compositionally biased region" description="Polar residues" evidence="1">
    <location>
        <begin position="49"/>
        <end position="58"/>
    </location>
</feature>
<name>A0A9P5ZJD4_PLEER</name>
<protein>
    <submittedName>
        <fullName evidence="2">Uncharacterized protein</fullName>
    </submittedName>
</protein>
<evidence type="ECO:0000256" key="1">
    <source>
        <dbReference type="SAM" id="MobiDB-lite"/>
    </source>
</evidence>
<dbReference type="AlphaFoldDB" id="A0A9P5ZJD4"/>
<sequence length="93" mass="9646">MGDARASYSANHPLHQQTSINVPPPRPSPPRNAQVTLAQSPLEPPDSRASFSAPTSMSLAADSVLTSVPHPAPVSPSPSPILPIHSTSSAQHL</sequence>
<reference evidence="2" key="1">
    <citation type="submission" date="2020-11" db="EMBL/GenBank/DDBJ databases">
        <authorList>
            <consortium name="DOE Joint Genome Institute"/>
            <person name="Ahrendt S."/>
            <person name="Riley R."/>
            <person name="Andreopoulos W."/>
            <person name="Labutti K."/>
            <person name="Pangilinan J."/>
            <person name="Ruiz-Duenas F.J."/>
            <person name="Barrasa J.M."/>
            <person name="Sanchez-Garcia M."/>
            <person name="Camarero S."/>
            <person name="Miyauchi S."/>
            <person name="Serrano A."/>
            <person name="Linde D."/>
            <person name="Babiker R."/>
            <person name="Drula E."/>
            <person name="Ayuso-Fernandez I."/>
            <person name="Pacheco R."/>
            <person name="Padilla G."/>
            <person name="Ferreira P."/>
            <person name="Barriuso J."/>
            <person name="Kellner H."/>
            <person name="Castanera R."/>
            <person name="Alfaro M."/>
            <person name="Ramirez L."/>
            <person name="Pisabarro A.G."/>
            <person name="Kuo A."/>
            <person name="Tritt A."/>
            <person name="Lipzen A."/>
            <person name="He G."/>
            <person name="Yan M."/>
            <person name="Ng V."/>
            <person name="Cullen D."/>
            <person name="Martin F."/>
            <person name="Rosso M.-N."/>
            <person name="Henrissat B."/>
            <person name="Hibbett D."/>
            <person name="Martinez A.T."/>
            <person name="Grigoriev I.V."/>
        </authorList>
    </citation>
    <scope>NUCLEOTIDE SEQUENCE</scope>
    <source>
        <strain evidence="2">ATCC 90797</strain>
    </source>
</reference>
<feature type="compositionally biased region" description="Polar residues" evidence="1">
    <location>
        <begin position="8"/>
        <end position="21"/>
    </location>
</feature>
<comment type="caution">
    <text evidence="2">The sequence shown here is derived from an EMBL/GenBank/DDBJ whole genome shotgun (WGS) entry which is preliminary data.</text>
</comment>
<feature type="compositionally biased region" description="Low complexity" evidence="1">
    <location>
        <begin position="82"/>
        <end position="93"/>
    </location>
</feature>
<feature type="region of interest" description="Disordered" evidence="1">
    <location>
        <begin position="1"/>
        <end position="93"/>
    </location>
</feature>
<evidence type="ECO:0000313" key="3">
    <source>
        <dbReference type="Proteomes" id="UP000807025"/>
    </source>
</evidence>
<organism evidence="2 3">
    <name type="scientific">Pleurotus eryngii</name>
    <name type="common">Boletus of the steppes</name>
    <dbReference type="NCBI Taxonomy" id="5323"/>
    <lineage>
        <taxon>Eukaryota</taxon>
        <taxon>Fungi</taxon>
        <taxon>Dikarya</taxon>
        <taxon>Basidiomycota</taxon>
        <taxon>Agaricomycotina</taxon>
        <taxon>Agaricomycetes</taxon>
        <taxon>Agaricomycetidae</taxon>
        <taxon>Agaricales</taxon>
        <taxon>Pleurotineae</taxon>
        <taxon>Pleurotaceae</taxon>
        <taxon>Pleurotus</taxon>
    </lineage>
</organism>
<evidence type="ECO:0000313" key="2">
    <source>
        <dbReference type="EMBL" id="KAF9487424.1"/>
    </source>
</evidence>